<feature type="compositionally biased region" description="Basic residues" evidence="11">
    <location>
        <begin position="250"/>
        <end position="266"/>
    </location>
</feature>
<dbReference type="PANTHER" id="PTHR22984:SF25">
    <property type="entry name" value="PROTEIN KINASE DOMAIN-CONTAINING PROTEIN"/>
    <property type="match status" value="1"/>
</dbReference>
<name>A0A8U7MCM9_CORMO</name>
<feature type="compositionally biased region" description="Pro residues" evidence="11">
    <location>
        <begin position="136"/>
        <end position="163"/>
    </location>
</feature>
<evidence type="ECO:0000313" key="13">
    <source>
        <dbReference type="Ensembl" id="ENSCMUP00000030783.1"/>
    </source>
</evidence>
<dbReference type="SUPFAM" id="SSF56112">
    <property type="entry name" value="Protein kinase-like (PK-like)"/>
    <property type="match status" value="1"/>
</dbReference>
<evidence type="ECO:0000256" key="9">
    <source>
        <dbReference type="ARBA" id="ARBA00047899"/>
    </source>
</evidence>
<feature type="region of interest" description="Disordered" evidence="11">
    <location>
        <begin position="136"/>
        <end position="276"/>
    </location>
</feature>
<keyword evidence="14" id="KW-1185">Reference proteome</keyword>
<dbReference type="PANTHER" id="PTHR22984">
    <property type="entry name" value="SERINE/THREONINE-PROTEIN KINASE PIM"/>
    <property type="match status" value="1"/>
</dbReference>
<feature type="domain" description="Protein kinase" evidence="12">
    <location>
        <begin position="253"/>
        <end position="512"/>
    </location>
</feature>
<reference evidence="13" key="2">
    <citation type="submission" date="2025-08" db="UniProtKB">
        <authorList>
            <consortium name="Ensembl"/>
        </authorList>
    </citation>
    <scope>IDENTIFICATION</scope>
</reference>
<organism evidence="13 14">
    <name type="scientific">Corvus moneduloides</name>
    <name type="common">New Caledonian crow</name>
    <dbReference type="NCBI Taxonomy" id="1196302"/>
    <lineage>
        <taxon>Eukaryota</taxon>
        <taxon>Metazoa</taxon>
        <taxon>Chordata</taxon>
        <taxon>Craniata</taxon>
        <taxon>Vertebrata</taxon>
        <taxon>Euteleostomi</taxon>
        <taxon>Archelosauria</taxon>
        <taxon>Archosauria</taxon>
        <taxon>Dinosauria</taxon>
        <taxon>Saurischia</taxon>
        <taxon>Theropoda</taxon>
        <taxon>Coelurosauria</taxon>
        <taxon>Aves</taxon>
        <taxon>Neognathae</taxon>
        <taxon>Neoaves</taxon>
        <taxon>Telluraves</taxon>
        <taxon>Australaves</taxon>
        <taxon>Passeriformes</taxon>
        <taxon>Corvoidea</taxon>
        <taxon>Corvidae</taxon>
        <taxon>Corvus</taxon>
    </lineage>
</organism>
<dbReference type="EC" id="2.7.11.1" evidence="3"/>
<feature type="compositionally biased region" description="Low complexity" evidence="11">
    <location>
        <begin position="221"/>
        <end position="237"/>
    </location>
</feature>
<evidence type="ECO:0000256" key="8">
    <source>
        <dbReference type="ARBA" id="ARBA00022840"/>
    </source>
</evidence>
<dbReference type="Gene3D" id="1.10.510.10">
    <property type="entry name" value="Transferase(Phosphotransferase) domain 1"/>
    <property type="match status" value="1"/>
</dbReference>
<protein>
    <recommendedName>
        <fullName evidence="3">non-specific serine/threonine protein kinase</fullName>
        <ecNumber evidence="3">2.7.11.1</ecNumber>
    </recommendedName>
</protein>
<proteinExistence type="inferred from homology"/>
<dbReference type="InterPro" id="IPR051138">
    <property type="entry name" value="PIM_Ser/Thr_kinase"/>
</dbReference>
<evidence type="ECO:0000256" key="10">
    <source>
        <dbReference type="ARBA" id="ARBA00048679"/>
    </source>
</evidence>
<evidence type="ECO:0000256" key="5">
    <source>
        <dbReference type="ARBA" id="ARBA00022679"/>
    </source>
</evidence>
<dbReference type="GO" id="GO:0004674">
    <property type="term" value="F:protein serine/threonine kinase activity"/>
    <property type="evidence" value="ECO:0007669"/>
    <property type="project" value="UniProtKB-KW"/>
</dbReference>
<dbReference type="PROSITE" id="PS50011">
    <property type="entry name" value="PROTEIN_KINASE_DOM"/>
    <property type="match status" value="1"/>
</dbReference>
<dbReference type="InterPro" id="IPR011009">
    <property type="entry name" value="Kinase-like_dom_sf"/>
</dbReference>
<dbReference type="AlphaFoldDB" id="A0A8U7MCM9"/>
<keyword evidence="6" id="KW-0547">Nucleotide-binding</keyword>
<comment type="catalytic activity">
    <reaction evidence="10">
        <text>L-seryl-[protein] + ATP = O-phospho-L-seryl-[protein] + ADP + H(+)</text>
        <dbReference type="Rhea" id="RHEA:17989"/>
        <dbReference type="Rhea" id="RHEA-COMP:9863"/>
        <dbReference type="Rhea" id="RHEA-COMP:11604"/>
        <dbReference type="ChEBI" id="CHEBI:15378"/>
        <dbReference type="ChEBI" id="CHEBI:29999"/>
        <dbReference type="ChEBI" id="CHEBI:30616"/>
        <dbReference type="ChEBI" id="CHEBI:83421"/>
        <dbReference type="ChEBI" id="CHEBI:456216"/>
        <dbReference type="EC" id="2.7.11.1"/>
    </reaction>
</comment>
<evidence type="ECO:0000256" key="6">
    <source>
        <dbReference type="ARBA" id="ARBA00022741"/>
    </source>
</evidence>
<gene>
    <name evidence="13" type="primary">LOC116441707</name>
</gene>
<dbReference type="Gene3D" id="3.30.200.20">
    <property type="entry name" value="Phosphorylase Kinase, domain 1"/>
    <property type="match status" value="1"/>
</dbReference>
<dbReference type="GO" id="GO:0005524">
    <property type="term" value="F:ATP binding"/>
    <property type="evidence" value="ECO:0007669"/>
    <property type="project" value="UniProtKB-KW"/>
</dbReference>
<dbReference type="GO" id="GO:0043657">
    <property type="term" value="C:host cell"/>
    <property type="evidence" value="ECO:0007669"/>
    <property type="project" value="UniProtKB-SubCell"/>
</dbReference>
<comment type="catalytic activity">
    <reaction evidence="9">
        <text>L-threonyl-[protein] + ATP = O-phospho-L-threonyl-[protein] + ADP + H(+)</text>
        <dbReference type="Rhea" id="RHEA:46608"/>
        <dbReference type="Rhea" id="RHEA-COMP:11060"/>
        <dbReference type="Rhea" id="RHEA-COMP:11605"/>
        <dbReference type="ChEBI" id="CHEBI:15378"/>
        <dbReference type="ChEBI" id="CHEBI:30013"/>
        <dbReference type="ChEBI" id="CHEBI:30616"/>
        <dbReference type="ChEBI" id="CHEBI:61977"/>
        <dbReference type="ChEBI" id="CHEBI:456216"/>
        <dbReference type="EC" id="2.7.11.1"/>
    </reaction>
</comment>
<dbReference type="GO" id="GO:0005737">
    <property type="term" value="C:cytoplasm"/>
    <property type="evidence" value="ECO:0007669"/>
    <property type="project" value="TreeGrafter"/>
</dbReference>
<dbReference type="Pfam" id="PF00069">
    <property type="entry name" value="Pkinase"/>
    <property type="match status" value="1"/>
</dbReference>
<comment type="subcellular location">
    <subcellularLocation>
        <location evidence="1">Host cell</location>
    </subcellularLocation>
</comment>
<evidence type="ECO:0000256" key="11">
    <source>
        <dbReference type="SAM" id="MobiDB-lite"/>
    </source>
</evidence>
<feature type="region of interest" description="Disordered" evidence="11">
    <location>
        <begin position="61"/>
        <end position="90"/>
    </location>
</feature>
<evidence type="ECO:0000256" key="7">
    <source>
        <dbReference type="ARBA" id="ARBA00022777"/>
    </source>
</evidence>
<evidence type="ECO:0000256" key="4">
    <source>
        <dbReference type="ARBA" id="ARBA00022527"/>
    </source>
</evidence>
<evidence type="ECO:0000313" key="14">
    <source>
        <dbReference type="Proteomes" id="UP000694553"/>
    </source>
</evidence>
<sequence>MGIYLFVCFFPSAGRAPAPPVGSRRERTNGTAARSGGSAAAPLPIDFRSDFRSLSVPFSLSHSTHSRPVPSRPVPVSASPSAAHAASRGPPLCGAAPCPPRCRLRRALSVLAAAPLEVPLALVLAEQYALLAPPGAGPGPAPAPNEAPPAVPPGAVPLPPGSRPVPGSVVRSIAGSFPGPNSAARQLGRRPRAAGARGGSGSSSARGPRAECRERGAARTGGEASPGAALPAGPAAGERWLRQRLLRDPARRRRPGKRWGRVRGGRRATGDERRAQPAARLDLQVAIKRVSRDRIPEWARLHSGALVPLELALLWMVSRPGFRGVVRLLDWFELPDGFALVMERPERCQDLWYFLEERAFLTEPVARGLFRQVLEAVRHCTSRGVLHRHIKAENVLVDLATGEAKLIDFVCGTVLQDTFYTRMSGTPEYSPPEWILFGCYHGQPATIWSLGILLYELVCGHLPFNTDEDIIWGQLFFPPWVSQECQHLIRWCLSMDPVHRPSLEDLFEHSWLQDRHLDQETAEVHPSAQ</sequence>
<evidence type="ECO:0000256" key="3">
    <source>
        <dbReference type="ARBA" id="ARBA00012513"/>
    </source>
</evidence>
<evidence type="ECO:0000259" key="12">
    <source>
        <dbReference type="PROSITE" id="PS50011"/>
    </source>
</evidence>
<feature type="region of interest" description="Disordered" evidence="11">
    <location>
        <begin position="16"/>
        <end position="39"/>
    </location>
</feature>
<evidence type="ECO:0000256" key="1">
    <source>
        <dbReference type="ARBA" id="ARBA00004340"/>
    </source>
</evidence>
<reference evidence="14" key="1">
    <citation type="submission" date="2019-10" db="EMBL/GenBank/DDBJ databases">
        <title>Corvus moneduloides (New Caledonian crow) genome, bCorMon1, primary haplotype.</title>
        <authorList>
            <person name="Rutz C."/>
            <person name="Fungtammasan C."/>
            <person name="Mountcastle J."/>
            <person name="Formenti G."/>
            <person name="Chow W."/>
            <person name="Howe K."/>
            <person name="Steele M.P."/>
            <person name="Fernandes J."/>
            <person name="Gilbert M.T.P."/>
            <person name="Fedrigo O."/>
            <person name="Jarvis E.D."/>
            <person name="Gemmell N."/>
        </authorList>
    </citation>
    <scope>NUCLEOTIDE SEQUENCE [LARGE SCALE GENOMIC DNA]</scope>
</reference>
<keyword evidence="5" id="KW-0808">Transferase</keyword>
<accession>A0A8U7MCM9</accession>
<evidence type="ECO:0000256" key="2">
    <source>
        <dbReference type="ARBA" id="ARBA00005505"/>
    </source>
</evidence>
<keyword evidence="7" id="KW-0418">Kinase</keyword>
<reference evidence="13" key="3">
    <citation type="submission" date="2025-09" db="UniProtKB">
        <authorList>
            <consortium name="Ensembl"/>
        </authorList>
    </citation>
    <scope>IDENTIFICATION</scope>
</reference>
<keyword evidence="4" id="KW-0723">Serine/threonine-protein kinase</keyword>
<feature type="compositionally biased region" description="Basic and acidic residues" evidence="11">
    <location>
        <begin position="208"/>
        <end position="217"/>
    </location>
</feature>
<feature type="compositionally biased region" description="Basic and acidic residues" evidence="11">
    <location>
        <begin position="239"/>
        <end position="249"/>
    </location>
</feature>
<dbReference type="InterPro" id="IPR000719">
    <property type="entry name" value="Prot_kinase_dom"/>
</dbReference>
<comment type="similarity">
    <text evidence="2">Belongs to the protein kinase superfamily. CAMK Ser/Thr protein kinase family. PIM subfamily.</text>
</comment>
<keyword evidence="8" id="KW-0067">ATP-binding</keyword>
<dbReference type="Ensembl" id="ENSCMUT00000032931.1">
    <property type="protein sequence ID" value="ENSCMUP00000030783.1"/>
    <property type="gene ID" value="ENSCMUG00000018839.1"/>
</dbReference>
<dbReference type="Proteomes" id="UP000694553">
    <property type="component" value="Unassembled WGS sequence"/>
</dbReference>